<dbReference type="InterPro" id="IPR036908">
    <property type="entry name" value="RlpA-like_sf"/>
</dbReference>
<dbReference type="PANTHER" id="PTHR34183">
    <property type="entry name" value="ENDOLYTIC PEPTIDOGLYCAN TRANSGLYCOSYLASE RLPA"/>
    <property type="match status" value="1"/>
</dbReference>
<feature type="signal peptide" evidence="6">
    <location>
        <begin position="1"/>
        <end position="23"/>
    </location>
</feature>
<comment type="function">
    <text evidence="4">Lytic transglycosylase with a strong preference for naked glycan strands that lack stem peptides.</text>
</comment>
<dbReference type="HAMAP" id="MF_02071">
    <property type="entry name" value="RlpA"/>
    <property type="match status" value="1"/>
</dbReference>
<dbReference type="EMBL" id="CP124756">
    <property type="protein sequence ID" value="WGZ93963.1"/>
    <property type="molecule type" value="Genomic_DNA"/>
</dbReference>
<dbReference type="GO" id="GO:0000270">
    <property type="term" value="P:peptidoglycan metabolic process"/>
    <property type="evidence" value="ECO:0007669"/>
    <property type="project" value="UniProtKB-UniRule"/>
</dbReference>
<keyword evidence="4" id="KW-1003">Cell membrane</keyword>
<evidence type="ECO:0000256" key="4">
    <source>
        <dbReference type="HAMAP-Rule" id="MF_02071"/>
    </source>
</evidence>
<evidence type="ECO:0000256" key="5">
    <source>
        <dbReference type="RuleBase" id="RU003495"/>
    </source>
</evidence>
<dbReference type="KEGG" id="tput:QJT81_19590"/>
<dbReference type="SUPFAM" id="SSF110997">
    <property type="entry name" value="Sporulation related repeat"/>
    <property type="match status" value="1"/>
</dbReference>
<evidence type="ECO:0000256" key="1">
    <source>
        <dbReference type="ARBA" id="ARBA00022729"/>
    </source>
</evidence>
<dbReference type="Proteomes" id="UP001301326">
    <property type="component" value="Chromosome"/>
</dbReference>
<keyword evidence="4" id="KW-0449">Lipoprotein</keyword>
<dbReference type="Pfam" id="PF03330">
    <property type="entry name" value="DPBB_1"/>
    <property type="match status" value="1"/>
</dbReference>
<evidence type="ECO:0000256" key="3">
    <source>
        <dbReference type="ARBA" id="ARBA00023316"/>
    </source>
</evidence>
<evidence type="ECO:0000259" key="7">
    <source>
        <dbReference type="PROSITE" id="PS51724"/>
    </source>
</evidence>
<evidence type="ECO:0000256" key="6">
    <source>
        <dbReference type="SAM" id="SignalP"/>
    </source>
</evidence>
<protein>
    <recommendedName>
        <fullName evidence="4">Endolytic peptidoglycan transglycosylase RlpA</fullName>
        <ecNumber evidence="4">4.2.2.-</ecNumber>
    </recommendedName>
</protein>
<comment type="subcellular location">
    <subcellularLocation>
        <location evidence="4">Cell membrane</location>
        <topology evidence="4">Lipid-anchor</topology>
    </subcellularLocation>
</comment>
<dbReference type="GO" id="GO:0009279">
    <property type="term" value="C:cell outer membrane"/>
    <property type="evidence" value="ECO:0007669"/>
    <property type="project" value="TreeGrafter"/>
</dbReference>
<dbReference type="PROSITE" id="PS51257">
    <property type="entry name" value="PROKAR_LIPOPROTEIN"/>
    <property type="match status" value="1"/>
</dbReference>
<dbReference type="GO" id="GO:0008932">
    <property type="term" value="F:lytic endotransglycosylase activity"/>
    <property type="evidence" value="ECO:0007669"/>
    <property type="project" value="UniProtKB-UniRule"/>
</dbReference>
<feature type="chain" id="PRO_5041663914" description="Endolytic peptidoglycan transglycosylase RlpA" evidence="6">
    <location>
        <begin position="24"/>
        <end position="274"/>
    </location>
</feature>
<dbReference type="NCBIfam" id="TIGR00413">
    <property type="entry name" value="rlpA"/>
    <property type="match status" value="1"/>
</dbReference>
<dbReference type="InterPro" id="IPR012997">
    <property type="entry name" value="RplA"/>
</dbReference>
<proteinExistence type="inferred from homology"/>
<keyword evidence="4" id="KW-0472">Membrane</keyword>
<sequence>MTINWRFSGVLLASMTISLVACSSNGAKKSNMDTAQVQNKVSTEARSECGNDPAYTIEGKTYQVLDSAAGYAEHGTAAWYGAEYQGTETAGCEVFDMYGYSAAHRTLPLPSFAKVTNQQNGKHIIVRINDRGPFESGDLIQLSFAAANALGIKAKTGAPVEVAAIPPEQLPPELKAASKPKAAAPPVKSVEPVDKSKPYYVIAGTWPDRNASLDMFVRLTSVGLAKTEMATAQQNGREMYQVRVGPLYNQDQIDNVKDILESNGLANFKVVAGK</sequence>
<evidence type="ECO:0000313" key="8">
    <source>
        <dbReference type="EMBL" id="WGZ93963.1"/>
    </source>
</evidence>
<feature type="domain" description="SPOR" evidence="7">
    <location>
        <begin position="193"/>
        <end position="274"/>
    </location>
</feature>
<dbReference type="EC" id="4.2.2.-" evidence="4"/>
<keyword evidence="4" id="KW-0564">Palmitate</keyword>
<dbReference type="InterPro" id="IPR036680">
    <property type="entry name" value="SPOR-like_sf"/>
</dbReference>
<organism evidence="8">
    <name type="scientific">Candidatus Thiothrix putei</name>
    <dbReference type="NCBI Taxonomy" id="3080811"/>
    <lineage>
        <taxon>Bacteria</taxon>
        <taxon>Pseudomonadati</taxon>
        <taxon>Pseudomonadota</taxon>
        <taxon>Gammaproteobacteria</taxon>
        <taxon>Thiotrichales</taxon>
        <taxon>Thiotrichaceae</taxon>
        <taxon>Thiothrix</taxon>
    </lineage>
</organism>
<gene>
    <name evidence="4" type="primary">rlpA</name>
    <name evidence="8" type="ORF">QJT81_19590</name>
</gene>
<dbReference type="InterPro" id="IPR007730">
    <property type="entry name" value="SPOR-like_dom"/>
</dbReference>
<keyword evidence="2 4" id="KW-0456">Lyase</keyword>
<reference evidence="8" key="2">
    <citation type="submission" date="2023-04" db="EMBL/GenBank/DDBJ databases">
        <authorList>
            <person name="Beletskiy A.V."/>
            <person name="Mardanov A.V."/>
            <person name="Ravin N.V."/>
        </authorList>
    </citation>
    <scope>NUCLEOTIDE SEQUENCE</scope>
    <source>
        <strain evidence="8">GKL-02</strain>
    </source>
</reference>
<keyword evidence="1 6" id="KW-0732">Signal</keyword>
<evidence type="ECO:0000256" key="2">
    <source>
        <dbReference type="ARBA" id="ARBA00023239"/>
    </source>
</evidence>
<comment type="similarity">
    <text evidence="4 5">Belongs to the RlpA family.</text>
</comment>
<dbReference type="PROSITE" id="PS51724">
    <property type="entry name" value="SPOR"/>
    <property type="match status" value="1"/>
</dbReference>
<dbReference type="GO" id="GO:0042834">
    <property type="term" value="F:peptidoglycan binding"/>
    <property type="evidence" value="ECO:0007669"/>
    <property type="project" value="InterPro"/>
</dbReference>
<dbReference type="AlphaFoldDB" id="A0AA95KP98"/>
<dbReference type="GO" id="GO:0005886">
    <property type="term" value="C:plasma membrane"/>
    <property type="evidence" value="ECO:0007669"/>
    <property type="project" value="UniProtKB-SubCell"/>
</dbReference>
<dbReference type="CDD" id="cd22268">
    <property type="entry name" value="DPBB_RlpA-like"/>
    <property type="match status" value="1"/>
</dbReference>
<name>A0AA95KP98_9GAMM</name>
<dbReference type="PANTHER" id="PTHR34183:SF1">
    <property type="entry name" value="ENDOLYTIC PEPTIDOGLYCAN TRANSGLYCOSYLASE RLPA"/>
    <property type="match status" value="1"/>
</dbReference>
<keyword evidence="3 4" id="KW-0961">Cell wall biogenesis/degradation</keyword>
<dbReference type="Gene3D" id="3.30.70.1070">
    <property type="entry name" value="Sporulation related repeat"/>
    <property type="match status" value="1"/>
</dbReference>
<dbReference type="InterPro" id="IPR034718">
    <property type="entry name" value="RlpA"/>
</dbReference>
<accession>A0AA95KP98</accession>
<dbReference type="Gene3D" id="2.40.40.10">
    <property type="entry name" value="RlpA-like domain"/>
    <property type="match status" value="1"/>
</dbReference>
<dbReference type="InterPro" id="IPR009009">
    <property type="entry name" value="RlpA-like_DPBB"/>
</dbReference>
<dbReference type="GO" id="GO:0071555">
    <property type="term" value="P:cell wall organization"/>
    <property type="evidence" value="ECO:0007669"/>
    <property type="project" value="UniProtKB-KW"/>
</dbReference>
<reference evidence="8" key="1">
    <citation type="journal article" date="2023" name="Int. J. Mol. Sci.">
        <title>Metagenomics Revealed a New Genus 'Candidatus Thiocaldithrix dubininis' gen. nov., sp. nov. and a New Species 'Candidatus Thiothrix putei' sp. nov. in the Family Thiotrichaceae, Some Members of Which Have Traits of Both Na+- and H+-Motive Energetics.</title>
        <authorList>
            <person name="Ravin N.V."/>
            <person name="Muntyan M.S."/>
            <person name="Smolyakov D.D."/>
            <person name="Rudenko T.S."/>
            <person name="Beletsky A.V."/>
            <person name="Mardanov A.V."/>
            <person name="Grabovich M.Y."/>
        </authorList>
    </citation>
    <scope>NUCLEOTIDE SEQUENCE</scope>
    <source>
        <strain evidence="8">GKL-02</strain>
    </source>
</reference>
<dbReference type="SUPFAM" id="SSF50685">
    <property type="entry name" value="Barwin-like endoglucanases"/>
    <property type="match status" value="1"/>
</dbReference>